<accession>A0A841HT62</accession>
<evidence type="ECO:0000313" key="5">
    <source>
        <dbReference type="Proteomes" id="UP000588068"/>
    </source>
</evidence>
<dbReference type="PANTHER" id="PTHR43072">
    <property type="entry name" value="N-ACETYLTRANSFERASE"/>
    <property type="match status" value="1"/>
</dbReference>
<proteinExistence type="predicted"/>
<reference evidence="4 5" key="1">
    <citation type="submission" date="2020-08" db="EMBL/GenBank/DDBJ databases">
        <title>Genomic Encyclopedia of Type Strains, Phase IV (KMG-IV): sequencing the most valuable type-strain genomes for metagenomic binning, comparative biology and taxonomic classification.</title>
        <authorList>
            <person name="Goeker M."/>
        </authorList>
    </citation>
    <scope>NUCLEOTIDE SEQUENCE [LARGE SCALE GENOMIC DNA]</scope>
    <source>
        <strain evidence="4 5">DSM 26723</strain>
    </source>
</reference>
<comment type="caution">
    <text evidence="4">The sequence shown here is derived from an EMBL/GenBank/DDBJ whole genome shotgun (WGS) entry which is preliminary data.</text>
</comment>
<dbReference type="InterPro" id="IPR016181">
    <property type="entry name" value="Acyl_CoA_acyltransferase"/>
</dbReference>
<dbReference type="PROSITE" id="PS51186">
    <property type="entry name" value="GNAT"/>
    <property type="match status" value="1"/>
</dbReference>
<dbReference type="AlphaFoldDB" id="A0A841HT62"/>
<sequence>MKEQVSIRPATSADAEQIVEIYNHYVLNTTITFEEEPVDAPEMARRILDVRSIPLPWLIATSDSAVIGYAYASKWRARAAYKFSAEATVYLRAGQVHKGIGSELYRHLIAALQVAGVHAVIGGVALPNDASLRLHEKLGFEKVAHFREVGFKFGRWIDVTYWERILNP</sequence>
<keyword evidence="1 4" id="KW-0808">Transferase</keyword>
<dbReference type="Proteomes" id="UP000588068">
    <property type="component" value="Unassembled WGS sequence"/>
</dbReference>
<evidence type="ECO:0000256" key="2">
    <source>
        <dbReference type="ARBA" id="ARBA00023315"/>
    </source>
</evidence>
<name>A0A841HT62_9GAMM</name>
<dbReference type="Pfam" id="PF13420">
    <property type="entry name" value="Acetyltransf_4"/>
    <property type="match status" value="1"/>
</dbReference>
<dbReference type="InterPro" id="IPR000182">
    <property type="entry name" value="GNAT_dom"/>
</dbReference>
<organism evidence="4 5">
    <name type="scientific">Povalibacter uvarum</name>
    <dbReference type="NCBI Taxonomy" id="732238"/>
    <lineage>
        <taxon>Bacteria</taxon>
        <taxon>Pseudomonadati</taxon>
        <taxon>Pseudomonadota</taxon>
        <taxon>Gammaproteobacteria</taxon>
        <taxon>Steroidobacterales</taxon>
        <taxon>Steroidobacteraceae</taxon>
        <taxon>Povalibacter</taxon>
    </lineage>
</organism>
<keyword evidence="2 4" id="KW-0012">Acyltransferase</keyword>
<gene>
    <name evidence="4" type="ORF">HNQ60_004725</name>
</gene>
<keyword evidence="5" id="KW-1185">Reference proteome</keyword>
<evidence type="ECO:0000259" key="3">
    <source>
        <dbReference type="PROSITE" id="PS51186"/>
    </source>
</evidence>
<dbReference type="SUPFAM" id="SSF55729">
    <property type="entry name" value="Acyl-CoA N-acyltransferases (Nat)"/>
    <property type="match status" value="1"/>
</dbReference>
<dbReference type="NCBIfam" id="NF040504">
    <property type="entry name" value="resist_ArsN1b"/>
    <property type="match status" value="1"/>
</dbReference>
<dbReference type="EC" id="2.3.1.183" evidence="4"/>
<feature type="domain" description="N-acetyltransferase" evidence="3">
    <location>
        <begin position="5"/>
        <end position="168"/>
    </location>
</feature>
<dbReference type="Gene3D" id="3.40.630.30">
    <property type="match status" value="1"/>
</dbReference>
<dbReference type="EMBL" id="JACHHZ010000006">
    <property type="protein sequence ID" value="MBB6095834.1"/>
    <property type="molecule type" value="Genomic_DNA"/>
</dbReference>
<dbReference type="PANTHER" id="PTHR43072:SF23">
    <property type="entry name" value="UPF0039 PROTEIN C11D3.02C"/>
    <property type="match status" value="1"/>
</dbReference>
<evidence type="ECO:0000313" key="4">
    <source>
        <dbReference type="EMBL" id="MBB6095834.1"/>
    </source>
</evidence>
<dbReference type="GO" id="GO:0102971">
    <property type="term" value="F:phosphinothricin N-acetyltransferase activity"/>
    <property type="evidence" value="ECO:0007669"/>
    <property type="project" value="UniProtKB-EC"/>
</dbReference>
<dbReference type="RefSeq" id="WP_184335221.1">
    <property type="nucleotide sequence ID" value="NZ_JACHHZ010000006.1"/>
</dbReference>
<protein>
    <submittedName>
        <fullName evidence="4">Phosphinothricin acetyltransferase</fullName>
        <ecNumber evidence="4">2.3.1.183</ecNumber>
    </submittedName>
</protein>
<evidence type="ECO:0000256" key="1">
    <source>
        <dbReference type="ARBA" id="ARBA00022679"/>
    </source>
</evidence>